<organism evidence="2 3">
    <name type="scientific">Dictyocaulus viviparus</name>
    <name type="common">Bovine lungworm</name>
    <dbReference type="NCBI Taxonomy" id="29172"/>
    <lineage>
        <taxon>Eukaryota</taxon>
        <taxon>Metazoa</taxon>
        <taxon>Ecdysozoa</taxon>
        <taxon>Nematoda</taxon>
        <taxon>Chromadorea</taxon>
        <taxon>Rhabditida</taxon>
        <taxon>Rhabditina</taxon>
        <taxon>Rhabditomorpha</taxon>
        <taxon>Strongyloidea</taxon>
        <taxon>Metastrongylidae</taxon>
        <taxon>Dictyocaulus</taxon>
    </lineage>
</organism>
<evidence type="ECO:0000313" key="3">
    <source>
        <dbReference type="Proteomes" id="UP000053766"/>
    </source>
</evidence>
<evidence type="ECO:0000256" key="1">
    <source>
        <dbReference type="SAM" id="MobiDB-lite"/>
    </source>
</evidence>
<dbReference type="AlphaFoldDB" id="A0A0D8YA79"/>
<reference evidence="3" key="2">
    <citation type="journal article" date="2016" name="Sci. Rep.">
        <title>Dictyocaulus viviparus genome, variome and transcriptome elucidate lungworm biology and support future intervention.</title>
        <authorList>
            <person name="McNulty S.N."/>
            <person name="Strube C."/>
            <person name="Rosa B.A."/>
            <person name="Martin J.C."/>
            <person name="Tyagi R."/>
            <person name="Choi Y.J."/>
            <person name="Wang Q."/>
            <person name="Hallsworth Pepin K."/>
            <person name="Zhang X."/>
            <person name="Ozersky P."/>
            <person name="Wilson R.K."/>
            <person name="Sternberg P.W."/>
            <person name="Gasser R.B."/>
            <person name="Mitreva M."/>
        </authorList>
    </citation>
    <scope>NUCLEOTIDE SEQUENCE [LARGE SCALE GENOMIC DNA]</scope>
    <source>
        <strain evidence="3">HannoverDv2000</strain>
    </source>
</reference>
<name>A0A0D8YA79_DICVI</name>
<dbReference type="EMBL" id="KN716150">
    <property type="protein sequence ID" value="KJH53713.1"/>
    <property type="molecule type" value="Genomic_DNA"/>
</dbReference>
<proteinExistence type="predicted"/>
<sequence>MANVRLLSFSYVYSIIESDKPGAEIPAEIERAIQQNKLADGVTAPTPVPQADRKVGSNESSKSIPLRDIERVLPIYLRVYFKEDGKTKRALIEYEVKNNETLLDMLSVMLRKLKTLKGKTEAKGRMYYTQRKFRNPAELDFKNYGKIVIEDLAEMGKSMFFVFDMAGRLDRVSTDDHMLQWVVPLQK</sequence>
<dbReference type="OrthoDB" id="5850460at2759"/>
<keyword evidence="3" id="KW-1185">Reference proteome</keyword>
<gene>
    <name evidence="2" type="ORF">DICVIV_00142</name>
</gene>
<feature type="region of interest" description="Disordered" evidence="1">
    <location>
        <begin position="40"/>
        <end position="62"/>
    </location>
</feature>
<protein>
    <submittedName>
        <fullName evidence="2">Uncharacterized protein</fullName>
    </submittedName>
</protein>
<dbReference type="Proteomes" id="UP000053766">
    <property type="component" value="Unassembled WGS sequence"/>
</dbReference>
<accession>A0A0D8YA79</accession>
<reference evidence="2 3" key="1">
    <citation type="submission" date="2013-11" db="EMBL/GenBank/DDBJ databases">
        <title>Draft genome of the bovine lungworm Dictyocaulus viviparus.</title>
        <authorList>
            <person name="Mitreva M."/>
        </authorList>
    </citation>
    <scope>NUCLEOTIDE SEQUENCE [LARGE SCALE GENOMIC DNA]</scope>
    <source>
        <strain evidence="2 3">HannoverDv2000</strain>
    </source>
</reference>
<evidence type="ECO:0000313" key="2">
    <source>
        <dbReference type="EMBL" id="KJH53713.1"/>
    </source>
</evidence>